<dbReference type="EMBL" id="SJSN01000012">
    <property type="protein sequence ID" value="TCD05941.1"/>
    <property type="molecule type" value="Genomic_DNA"/>
</dbReference>
<evidence type="ECO:0000256" key="4">
    <source>
        <dbReference type="ARBA" id="ARBA00048782"/>
    </source>
</evidence>
<sequence length="91" mass="10697">MGRTYRRVYRSAIYYISAGQKDKAIQAIENLKDGFSHPIITRVVPFKTFELNQKTFLNYHQKNPDTPFCNTYISPKLSLLMQKFGKHVKVR</sequence>
<dbReference type="InterPro" id="IPR036509">
    <property type="entry name" value="Met_Sox_Rdtase_MsrA_sf"/>
</dbReference>
<keyword evidence="2" id="KW-0560">Oxidoreductase</keyword>
<gene>
    <name evidence="6" type="ORF">EZ449_15485</name>
</gene>
<evidence type="ECO:0000259" key="5">
    <source>
        <dbReference type="Pfam" id="PF01625"/>
    </source>
</evidence>
<accession>A0A4R0NW72</accession>
<dbReference type="InterPro" id="IPR002569">
    <property type="entry name" value="Met_Sox_Rdtase_MsrA_dom"/>
</dbReference>
<comment type="catalytic activity">
    <reaction evidence="3">
        <text>L-methionyl-[protein] + [thioredoxin]-disulfide + H2O = L-methionyl-(S)-S-oxide-[protein] + [thioredoxin]-dithiol</text>
        <dbReference type="Rhea" id="RHEA:14217"/>
        <dbReference type="Rhea" id="RHEA-COMP:10698"/>
        <dbReference type="Rhea" id="RHEA-COMP:10700"/>
        <dbReference type="Rhea" id="RHEA-COMP:12313"/>
        <dbReference type="Rhea" id="RHEA-COMP:12315"/>
        <dbReference type="ChEBI" id="CHEBI:15377"/>
        <dbReference type="ChEBI" id="CHEBI:16044"/>
        <dbReference type="ChEBI" id="CHEBI:29950"/>
        <dbReference type="ChEBI" id="CHEBI:44120"/>
        <dbReference type="ChEBI" id="CHEBI:50058"/>
        <dbReference type="EC" id="1.8.4.11"/>
    </reaction>
</comment>
<dbReference type="OrthoDB" id="4174719at2"/>
<dbReference type="GO" id="GO:0008113">
    <property type="term" value="F:peptide-methionine (S)-S-oxide reductase activity"/>
    <property type="evidence" value="ECO:0007669"/>
    <property type="project" value="UniProtKB-EC"/>
</dbReference>
<name>A0A4R0NW72_9SPHI</name>
<dbReference type="SUPFAM" id="SSF55068">
    <property type="entry name" value="Peptide methionine sulfoxide reductase"/>
    <property type="match status" value="1"/>
</dbReference>
<dbReference type="EC" id="1.8.4.11" evidence="1"/>
<comment type="catalytic activity">
    <reaction evidence="4">
        <text>[thioredoxin]-disulfide + L-methionine + H2O = L-methionine (S)-S-oxide + [thioredoxin]-dithiol</text>
        <dbReference type="Rhea" id="RHEA:19993"/>
        <dbReference type="Rhea" id="RHEA-COMP:10698"/>
        <dbReference type="Rhea" id="RHEA-COMP:10700"/>
        <dbReference type="ChEBI" id="CHEBI:15377"/>
        <dbReference type="ChEBI" id="CHEBI:29950"/>
        <dbReference type="ChEBI" id="CHEBI:50058"/>
        <dbReference type="ChEBI" id="CHEBI:57844"/>
        <dbReference type="ChEBI" id="CHEBI:58772"/>
        <dbReference type="EC" id="1.8.4.11"/>
    </reaction>
</comment>
<keyword evidence="7" id="KW-1185">Reference proteome</keyword>
<dbReference type="Pfam" id="PF01625">
    <property type="entry name" value="PMSR"/>
    <property type="match status" value="1"/>
</dbReference>
<evidence type="ECO:0000256" key="3">
    <source>
        <dbReference type="ARBA" id="ARBA00047806"/>
    </source>
</evidence>
<reference evidence="6 7" key="1">
    <citation type="submission" date="2019-02" db="EMBL/GenBank/DDBJ databases">
        <title>Pedobacter sp. RP-3-11 sp. nov., isolated from Arctic soil.</title>
        <authorList>
            <person name="Dahal R.H."/>
        </authorList>
    </citation>
    <scope>NUCLEOTIDE SEQUENCE [LARGE SCALE GENOMIC DNA]</scope>
    <source>
        <strain evidence="6 7">RP-3-11</strain>
    </source>
</reference>
<feature type="domain" description="Peptide methionine sulphoxide reductase MsrA" evidence="5">
    <location>
        <begin position="8"/>
        <end position="69"/>
    </location>
</feature>
<comment type="caution">
    <text evidence="6">The sequence shown here is derived from an EMBL/GenBank/DDBJ whole genome shotgun (WGS) entry which is preliminary data.</text>
</comment>
<evidence type="ECO:0000313" key="6">
    <source>
        <dbReference type="EMBL" id="TCD05941.1"/>
    </source>
</evidence>
<evidence type="ECO:0000256" key="2">
    <source>
        <dbReference type="ARBA" id="ARBA00023002"/>
    </source>
</evidence>
<evidence type="ECO:0000256" key="1">
    <source>
        <dbReference type="ARBA" id="ARBA00012502"/>
    </source>
</evidence>
<dbReference type="Gene3D" id="3.30.1060.10">
    <property type="entry name" value="Peptide methionine sulphoxide reductase MsrA"/>
    <property type="match status" value="1"/>
</dbReference>
<dbReference type="RefSeq" id="WP_131560609.1">
    <property type="nucleotide sequence ID" value="NZ_SJSN01000012.1"/>
</dbReference>
<dbReference type="Proteomes" id="UP000291485">
    <property type="component" value="Unassembled WGS sequence"/>
</dbReference>
<proteinExistence type="predicted"/>
<organism evidence="6 7">
    <name type="scientific">Pedobacter frigidisoli</name>
    <dbReference type="NCBI Taxonomy" id="2530455"/>
    <lineage>
        <taxon>Bacteria</taxon>
        <taxon>Pseudomonadati</taxon>
        <taxon>Bacteroidota</taxon>
        <taxon>Sphingobacteriia</taxon>
        <taxon>Sphingobacteriales</taxon>
        <taxon>Sphingobacteriaceae</taxon>
        <taxon>Pedobacter</taxon>
    </lineage>
</organism>
<protein>
    <recommendedName>
        <fullName evidence="1">peptide-methionine (S)-S-oxide reductase</fullName>
        <ecNumber evidence="1">1.8.4.11</ecNumber>
    </recommendedName>
</protein>
<evidence type="ECO:0000313" key="7">
    <source>
        <dbReference type="Proteomes" id="UP000291485"/>
    </source>
</evidence>
<dbReference type="AlphaFoldDB" id="A0A4R0NW72"/>